<dbReference type="PANTHER" id="PTHR31100:SF63">
    <property type="entry name" value="AT-HOOK MOTIF NUCLEAR-LOCALIZED PROTEIN"/>
    <property type="match status" value="1"/>
</dbReference>
<evidence type="ECO:0000256" key="1">
    <source>
        <dbReference type="ARBA" id="ARBA00023015"/>
    </source>
</evidence>
<evidence type="ECO:0000256" key="2">
    <source>
        <dbReference type="ARBA" id="ARBA00023125"/>
    </source>
</evidence>
<sequence>MDSSKKSISSSSTHNFGNNYEDVTPSPLPHQHPLEGAGYPINSDGHIVSNTEGLNDVNQTFTEKPFILEIPNGSNVISCVTQFAQRYQLPLTVLCGNGLISEVDFTFAQSPTHPTFVCGCYQMISFSGFYSCLNADSDDIISSFTVSLADAQGTTVGGLVASRMKAASPVTLVVCITHDLS</sequence>
<dbReference type="Proteomes" id="UP001237642">
    <property type="component" value="Unassembled WGS sequence"/>
</dbReference>
<dbReference type="Pfam" id="PF03479">
    <property type="entry name" value="PCC"/>
    <property type="match status" value="1"/>
</dbReference>
<dbReference type="SUPFAM" id="SSF117856">
    <property type="entry name" value="AF0104/ALDC/Ptd012-like"/>
    <property type="match status" value="1"/>
</dbReference>
<evidence type="ECO:0000313" key="9">
    <source>
        <dbReference type="EMBL" id="KAK1402831.1"/>
    </source>
</evidence>
<dbReference type="Gene3D" id="3.30.1330.80">
    <property type="entry name" value="Hypothetical protein, similar to alpha- acetolactate decarboxylase, domain 2"/>
    <property type="match status" value="1"/>
</dbReference>
<dbReference type="EMBL" id="JAUIZM010000001">
    <property type="protein sequence ID" value="KAK1402825.1"/>
    <property type="molecule type" value="Genomic_DNA"/>
</dbReference>
<proteinExistence type="predicted"/>
<evidence type="ECO:0000313" key="6">
    <source>
        <dbReference type="EMBL" id="KAK1402823.1"/>
    </source>
</evidence>
<gene>
    <name evidence="6" type="ORF">POM88_002428</name>
    <name evidence="7" type="ORF">POM88_002430</name>
    <name evidence="8" type="ORF">POM88_002434</name>
    <name evidence="9" type="ORF">POM88_002436</name>
</gene>
<dbReference type="CDD" id="cd11378">
    <property type="entry name" value="DUF296"/>
    <property type="match status" value="1"/>
</dbReference>
<reference evidence="9" key="1">
    <citation type="submission" date="2023-02" db="EMBL/GenBank/DDBJ databases">
        <title>Genome of toxic invasive species Heracleum sosnowskyi carries increased number of genes despite the absence of recent whole-genome duplications.</title>
        <authorList>
            <person name="Schelkunov M."/>
            <person name="Shtratnikova V."/>
            <person name="Makarenko M."/>
            <person name="Klepikova A."/>
            <person name="Omelchenko D."/>
            <person name="Novikova G."/>
            <person name="Obukhova E."/>
            <person name="Bogdanov V."/>
            <person name="Penin A."/>
            <person name="Logacheva M."/>
        </authorList>
    </citation>
    <scope>NUCLEOTIDE SEQUENCE</scope>
    <source>
        <strain evidence="9">Hsosn_3</strain>
        <tissue evidence="9">Leaf</tissue>
    </source>
</reference>
<dbReference type="EMBL" id="JAUIZM010000001">
    <property type="protein sequence ID" value="KAK1402831.1"/>
    <property type="molecule type" value="Genomic_DNA"/>
</dbReference>
<keyword evidence="2" id="KW-0238">DNA-binding</keyword>
<dbReference type="PROSITE" id="PS51742">
    <property type="entry name" value="PPC"/>
    <property type="match status" value="1"/>
</dbReference>
<dbReference type="AlphaFoldDB" id="A0AAD8JFP5"/>
<name>A0AAD8JFP5_9APIA</name>
<keyword evidence="1" id="KW-0805">Transcription regulation</keyword>
<reference evidence="9" key="2">
    <citation type="submission" date="2023-05" db="EMBL/GenBank/DDBJ databases">
        <authorList>
            <person name="Schelkunov M.I."/>
        </authorList>
    </citation>
    <scope>NUCLEOTIDE SEQUENCE</scope>
    <source>
        <strain evidence="9">Hsosn_3</strain>
        <tissue evidence="9">Leaf</tissue>
    </source>
</reference>
<evidence type="ECO:0000313" key="10">
    <source>
        <dbReference type="Proteomes" id="UP001237642"/>
    </source>
</evidence>
<evidence type="ECO:0000313" key="8">
    <source>
        <dbReference type="EMBL" id="KAK1402829.1"/>
    </source>
</evidence>
<keyword evidence="3" id="KW-0804">Transcription</keyword>
<dbReference type="GO" id="GO:0005634">
    <property type="term" value="C:nucleus"/>
    <property type="evidence" value="ECO:0007669"/>
    <property type="project" value="TreeGrafter"/>
</dbReference>
<evidence type="ECO:0000256" key="3">
    <source>
        <dbReference type="ARBA" id="ARBA00023163"/>
    </source>
</evidence>
<dbReference type="GO" id="GO:0003680">
    <property type="term" value="F:minor groove of adenine-thymine-rich DNA binding"/>
    <property type="evidence" value="ECO:0007669"/>
    <property type="project" value="InterPro"/>
</dbReference>
<accession>A0AAD8JFP5</accession>
<evidence type="ECO:0000313" key="7">
    <source>
        <dbReference type="EMBL" id="KAK1402825.1"/>
    </source>
</evidence>
<feature type="region of interest" description="Disordered" evidence="4">
    <location>
        <begin position="1"/>
        <end position="36"/>
    </location>
</feature>
<dbReference type="PANTHER" id="PTHR31100">
    <property type="entry name" value="AT-HOOK MOTIF NUCLEAR-LOCALIZED PROTEIN 15"/>
    <property type="match status" value="1"/>
</dbReference>
<evidence type="ECO:0000256" key="4">
    <source>
        <dbReference type="SAM" id="MobiDB-lite"/>
    </source>
</evidence>
<organism evidence="9 10">
    <name type="scientific">Heracleum sosnowskyi</name>
    <dbReference type="NCBI Taxonomy" id="360622"/>
    <lineage>
        <taxon>Eukaryota</taxon>
        <taxon>Viridiplantae</taxon>
        <taxon>Streptophyta</taxon>
        <taxon>Embryophyta</taxon>
        <taxon>Tracheophyta</taxon>
        <taxon>Spermatophyta</taxon>
        <taxon>Magnoliopsida</taxon>
        <taxon>eudicotyledons</taxon>
        <taxon>Gunneridae</taxon>
        <taxon>Pentapetalae</taxon>
        <taxon>asterids</taxon>
        <taxon>campanulids</taxon>
        <taxon>Apiales</taxon>
        <taxon>Apiaceae</taxon>
        <taxon>Apioideae</taxon>
        <taxon>apioid superclade</taxon>
        <taxon>Tordylieae</taxon>
        <taxon>Tordyliinae</taxon>
        <taxon>Heracleum</taxon>
    </lineage>
</organism>
<feature type="domain" description="PPC" evidence="5">
    <location>
        <begin position="59"/>
        <end position="181"/>
    </location>
</feature>
<dbReference type="InterPro" id="IPR005175">
    <property type="entry name" value="PPC_dom"/>
</dbReference>
<protein>
    <recommendedName>
        <fullName evidence="5">PPC domain-containing protein</fullName>
    </recommendedName>
</protein>
<evidence type="ECO:0000259" key="5">
    <source>
        <dbReference type="PROSITE" id="PS51742"/>
    </source>
</evidence>
<comment type="caution">
    <text evidence="9">The sequence shown here is derived from an EMBL/GenBank/DDBJ whole genome shotgun (WGS) entry which is preliminary data.</text>
</comment>
<dbReference type="EMBL" id="JAUIZM010000001">
    <property type="protein sequence ID" value="KAK1402829.1"/>
    <property type="molecule type" value="Genomic_DNA"/>
</dbReference>
<keyword evidence="10" id="KW-1185">Reference proteome</keyword>
<dbReference type="InterPro" id="IPR014476">
    <property type="entry name" value="AHL15-29"/>
</dbReference>
<dbReference type="GO" id="GO:0003700">
    <property type="term" value="F:DNA-binding transcription factor activity"/>
    <property type="evidence" value="ECO:0007669"/>
    <property type="project" value="TreeGrafter"/>
</dbReference>
<dbReference type="EMBL" id="JAUIZM010000001">
    <property type="protein sequence ID" value="KAK1402823.1"/>
    <property type="molecule type" value="Genomic_DNA"/>
</dbReference>